<evidence type="ECO:0000313" key="4">
    <source>
        <dbReference type="Proteomes" id="UP000183557"/>
    </source>
</evidence>
<dbReference type="Gene3D" id="3.20.20.30">
    <property type="entry name" value="Luciferase-like domain"/>
    <property type="match status" value="1"/>
</dbReference>
<dbReference type="PANTHER" id="PTHR30137">
    <property type="entry name" value="LUCIFERASE-LIKE MONOOXYGENASE"/>
    <property type="match status" value="1"/>
</dbReference>
<accession>A0A1I3VSA4</accession>
<dbReference type="NCBIfam" id="TIGR03558">
    <property type="entry name" value="oxido_grp_1"/>
    <property type="match status" value="1"/>
</dbReference>
<dbReference type="InterPro" id="IPR036661">
    <property type="entry name" value="Luciferase-like_sf"/>
</dbReference>
<reference evidence="4" key="1">
    <citation type="submission" date="2016-10" db="EMBL/GenBank/DDBJ databases">
        <authorList>
            <person name="Varghese N."/>
            <person name="Submissions S."/>
        </authorList>
    </citation>
    <scope>NUCLEOTIDE SEQUENCE [LARGE SCALE GENOMIC DNA]</scope>
    <source>
        <strain evidence="4">CGMCC 1.3704</strain>
    </source>
</reference>
<comment type="similarity">
    <text evidence="1">To bacterial alkanal monooxygenase alpha and beta chains.</text>
</comment>
<dbReference type="Pfam" id="PF00296">
    <property type="entry name" value="Bac_luciferase"/>
    <property type="match status" value="1"/>
</dbReference>
<organism evidence="3 4">
    <name type="scientific">Halobacillus dabanensis</name>
    <dbReference type="NCBI Taxonomy" id="240302"/>
    <lineage>
        <taxon>Bacteria</taxon>
        <taxon>Bacillati</taxon>
        <taxon>Bacillota</taxon>
        <taxon>Bacilli</taxon>
        <taxon>Bacillales</taxon>
        <taxon>Bacillaceae</taxon>
        <taxon>Halobacillus</taxon>
    </lineage>
</organism>
<dbReference type="EMBL" id="FOSB01000006">
    <property type="protein sequence ID" value="SFJ98284.1"/>
    <property type="molecule type" value="Genomic_DNA"/>
</dbReference>
<dbReference type="Proteomes" id="UP000183557">
    <property type="component" value="Unassembled WGS sequence"/>
</dbReference>
<dbReference type="GO" id="GO:0016705">
    <property type="term" value="F:oxidoreductase activity, acting on paired donors, with incorporation or reduction of molecular oxygen"/>
    <property type="evidence" value="ECO:0007669"/>
    <property type="project" value="InterPro"/>
</dbReference>
<dbReference type="CDD" id="cd00347">
    <property type="entry name" value="Flavin_utilizing_monoxygenases"/>
    <property type="match status" value="1"/>
</dbReference>
<proteinExistence type="predicted"/>
<feature type="domain" description="Luciferase-like" evidence="2">
    <location>
        <begin position="1"/>
        <end position="300"/>
    </location>
</feature>
<dbReference type="InterPro" id="IPR019949">
    <property type="entry name" value="CmoO-like"/>
</dbReference>
<dbReference type="GO" id="GO:0005829">
    <property type="term" value="C:cytosol"/>
    <property type="evidence" value="ECO:0007669"/>
    <property type="project" value="TreeGrafter"/>
</dbReference>
<dbReference type="AlphaFoldDB" id="A0A1I3VSA4"/>
<evidence type="ECO:0000259" key="2">
    <source>
        <dbReference type="Pfam" id="PF00296"/>
    </source>
</evidence>
<evidence type="ECO:0000256" key="1">
    <source>
        <dbReference type="ARBA" id="ARBA00007789"/>
    </source>
</evidence>
<keyword evidence="4" id="KW-1185">Reference proteome</keyword>
<evidence type="ECO:0000313" key="3">
    <source>
        <dbReference type="EMBL" id="SFJ98284.1"/>
    </source>
</evidence>
<dbReference type="SUPFAM" id="SSF51679">
    <property type="entry name" value="Bacterial luciferase-like"/>
    <property type="match status" value="1"/>
</dbReference>
<dbReference type="FunFam" id="3.20.20.30:FF:000002">
    <property type="entry name" value="LLM class flavin-dependent oxidoreductase"/>
    <property type="match status" value="1"/>
</dbReference>
<gene>
    <name evidence="3" type="ORF">SAMN04487936_10620</name>
</gene>
<name>A0A1I3VSA4_HALDA</name>
<dbReference type="InterPro" id="IPR011251">
    <property type="entry name" value="Luciferase-like_dom"/>
</dbReference>
<dbReference type="InterPro" id="IPR050766">
    <property type="entry name" value="Bact_Lucif_Oxidored"/>
</dbReference>
<protein>
    <submittedName>
        <fullName evidence="3">Luciferase family oxidoreductase, group 1</fullName>
    </submittedName>
</protein>
<dbReference type="RefSeq" id="WP_244151538.1">
    <property type="nucleotide sequence ID" value="NZ_FOSB01000006.1"/>
</dbReference>
<dbReference type="PANTHER" id="PTHR30137:SF19">
    <property type="entry name" value="LUCIFERASE-LIKE MONOOXYGENASE"/>
    <property type="match status" value="1"/>
</dbReference>
<dbReference type="STRING" id="240302.BN982_01888"/>
<sequence length="329" mass="37157">MKLSVLDQSPISKGTTAEEALRQTIQLAKHTEKLNFHRYWVAEHHSTNGLASSSPEVLISQIAQETNRIRVGSGGVLLPQYSPFKVAENFRMLEAFHPGRIDLGLGRSPGGGPKTRLALTDGIEKPLSSFSRQVKELRHFLYNSVPKGDRYFGVTVRPETIHNPEMWILGLSARGAKHAAINGTGFTFGHFINPDQGQEAITTYRERFKPIAGLKQPQVNVCVFVVCAETEEKAEELAKSQDLWLLKVEKGLDTRVPSTDEAVNYPYTEEEVKKISHNRRRCIIGTPEQVQEQLVALSKIYDTEEFLIITNIFEFEEKKRSYELVSKMF</sequence>